<comment type="similarity">
    <text evidence="1 9">Belongs to the peptidase S11 family.</text>
</comment>
<gene>
    <name evidence="12" type="ORF">SAMN04488118_101129</name>
</gene>
<dbReference type="SUPFAM" id="SSF56601">
    <property type="entry name" value="beta-lactamase/transpeptidase-like"/>
    <property type="match status" value="1"/>
</dbReference>
<evidence type="ECO:0000256" key="6">
    <source>
        <dbReference type="ARBA" id="ARBA00023316"/>
    </source>
</evidence>
<dbReference type="Proteomes" id="UP000198767">
    <property type="component" value="Unassembled WGS sequence"/>
</dbReference>
<dbReference type="InterPro" id="IPR012338">
    <property type="entry name" value="Beta-lactam/transpept-like"/>
</dbReference>
<dbReference type="InterPro" id="IPR018044">
    <property type="entry name" value="Peptidase_S11"/>
</dbReference>
<keyword evidence="5" id="KW-0573">Peptidoglycan synthesis</keyword>
<dbReference type="GO" id="GO:0008360">
    <property type="term" value="P:regulation of cell shape"/>
    <property type="evidence" value="ECO:0007669"/>
    <property type="project" value="UniProtKB-KW"/>
</dbReference>
<dbReference type="EMBL" id="FMWG01000001">
    <property type="protein sequence ID" value="SCZ49643.1"/>
    <property type="molecule type" value="Genomic_DNA"/>
</dbReference>
<keyword evidence="12" id="KW-0645">Protease</keyword>
<feature type="compositionally biased region" description="Polar residues" evidence="10">
    <location>
        <begin position="306"/>
        <end position="318"/>
    </location>
</feature>
<feature type="region of interest" description="Disordered" evidence="10">
    <location>
        <begin position="301"/>
        <end position="327"/>
    </location>
</feature>
<dbReference type="PANTHER" id="PTHR21581">
    <property type="entry name" value="D-ALANYL-D-ALANINE CARBOXYPEPTIDASE"/>
    <property type="match status" value="1"/>
</dbReference>
<keyword evidence="12" id="KW-0121">Carboxypeptidase</keyword>
<dbReference type="OrthoDB" id="9795979at2"/>
<evidence type="ECO:0000313" key="12">
    <source>
        <dbReference type="EMBL" id="SCZ49643.1"/>
    </source>
</evidence>
<evidence type="ECO:0000313" key="13">
    <source>
        <dbReference type="Proteomes" id="UP000198767"/>
    </source>
</evidence>
<evidence type="ECO:0000256" key="10">
    <source>
        <dbReference type="SAM" id="MobiDB-lite"/>
    </source>
</evidence>
<feature type="active site" description="Proton acceptor" evidence="7">
    <location>
        <position position="84"/>
    </location>
</feature>
<evidence type="ECO:0000256" key="8">
    <source>
        <dbReference type="PIRSR" id="PIRSR618044-2"/>
    </source>
</evidence>
<dbReference type="Gene3D" id="3.40.710.10">
    <property type="entry name" value="DD-peptidase/beta-lactamase superfamily"/>
    <property type="match status" value="1"/>
</dbReference>
<evidence type="ECO:0000256" key="1">
    <source>
        <dbReference type="ARBA" id="ARBA00007164"/>
    </source>
</evidence>
<evidence type="ECO:0000256" key="7">
    <source>
        <dbReference type="PIRSR" id="PIRSR618044-1"/>
    </source>
</evidence>
<dbReference type="GO" id="GO:0009252">
    <property type="term" value="P:peptidoglycan biosynthetic process"/>
    <property type="evidence" value="ECO:0007669"/>
    <property type="project" value="UniProtKB-KW"/>
</dbReference>
<organism evidence="12 13">
    <name type="scientific">Epibacterium ulvae</name>
    <dbReference type="NCBI Taxonomy" id="1156985"/>
    <lineage>
        <taxon>Bacteria</taxon>
        <taxon>Pseudomonadati</taxon>
        <taxon>Pseudomonadota</taxon>
        <taxon>Alphaproteobacteria</taxon>
        <taxon>Rhodobacterales</taxon>
        <taxon>Roseobacteraceae</taxon>
        <taxon>Epibacterium</taxon>
    </lineage>
</organism>
<dbReference type="Pfam" id="PF00768">
    <property type="entry name" value="Peptidase_S11"/>
    <property type="match status" value="1"/>
</dbReference>
<dbReference type="PANTHER" id="PTHR21581:SF6">
    <property type="entry name" value="TRAFFICKING PROTEIN PARTICLE COMPLEX SUBUNIT 12"/>
    <property type="match status" value="1"/>
</dbReference>
<keyword evidence="4" id="KW-0133">Cell shape</keyword>
<protein>
    <submittedName>
        <fullName evidence="12">D-alanyl-D-alanine carboxypeptidase</fullName>
    </submittedName>
</protein>
<dbReference type="PRINTS" id="PR00725">
    <property type="entry name" value="DADACBPTASE1"/>
</dbReference>
<dbReference type="AlphaFoldDB" id="A0A1G5PJF7"/>
<feature type="domain" description="Peptidase S11 D-alanyl-D-alanine carboxypeptidase A N-terminal" evidence="11">
    <location>
        <begin position="51"/>
        <end position="274"/>
    </location>
</feature>
<feature type="active site" evidence="7">
    <location>
        <position position="141"/>
    </location>
</feature>
<dbReference type="GO" id="GO:0071555">
    <property type="term" value="P:cell wall organization"/>
    <property type="evidence" value="ECO:0007669"/>
    <property type="project" value="UniProtKB-KW"/>
</dbReference>
<keyword evidence="2" id="KW-0732">Signal</keyword>
<dbReference type="InterPro" id="IPR001967">
    <property type="entry name" value="Peptidase_S11_N"/>
</dbReference>
<sequence>MADKAQVWSARTPGLIPAISFLFRRMVRRPLQLIAVMVAFLLLLGHSTQVQAAPYAAMVMDGRTGEVLHSRNANTRLHPASLTKMMTLYITFEAIRNGELSLDTKVQISRNAAAEPPSKLGLRSGQKIAVRYLIRAAAIKSANDAATALGEAVSGSEAAFARRMTRTAKALGMTKTTFKNAHGLTQKGHLSTAHDMTILGRHMLYDYPEYYNLFSRRTADAKVRQVANTNRRLLGSYKGADGIKTGYTNAAGFNLVASAKRGDERIIATVFGGKSSASRNAKVAELLDLGFRRAPTHAKLRRPSRPSYQGNKGIQVASSEPHDGRAGKTIRVNGAVLKSLRPKSRPESTVVVAIADETPEQDDDALKASIDAAITEATLETAQATNEDLNDAQIIAAVASVSSALPTVSRVQPYRGGLRPIARPANIETAAVAPEPVVVTRLSSSGGRYWGINVGRYTNRFKAEKVLLKTALTEMSTLSGTLRKVVKSPRGFDATFQGLSQDRAELACRRLAARNLTCRTIGPRS</sequence>
<dbReference type="STRING" id="1156985.SAMN04488118_101129"/>
<evidence type="ECO:0000256" key="5">
    <source>
        <dbReference type="ARBA" id="ARBA00022984"/>
    </source>
</evidence>
<evidence type="ECO:0000256" key="4">
    <source>
        <dbReference type="ARBA" id="ARBA00022960"/>
    </source>
</evidence>
<keyword evidence="13" id="KW-1185">Reference proteome</keyword>
<keyword evidence="6" id="KW-0961">Cell wall biogenesis/degradation</keyword>
<name>A0A1G5PJF7_9RHOB</name>
<evidence type="ECO:0000259" key="11">
    <source>
        <dbReference type="Pfam" id="PF00768"/>
    </source>
</evidence>
<feature type="active site" description="Acyl-ester intermediate" evidence="7">
    <location>
        <position position="81"/>
    </location>
</feature>
<evidence type="ECO:0000256" key="9">
    <source>
        <dbReference type="RuleBase" id="RU004016"/>
    </source>
</evidence>
<evidence type="ECO:0000256" key="3">
    <source>
        <dbReference type="ARBA" id="ARBA00022801"/>
    </source>
</evidence>
<accession>A0A1G5PJF7</accession>
<dbReference type="GO" id="GO:0006508">
    <property type="term" value="P:proteolysis"/>
    <property type="evidence" value="ECO:0007669"/>
    <property type="project" value="InterPro"/>
</dbReference>
<evidence type="ECO:0000256" key="2">
    <source>
        <dbReference type="ARBA" id="ARBA00022729"/>
    </source>
</evidence>
<reference evidence="12 13" key="1">
    <citation type="submission" date="2016-10" db="EMBL/GenBank/DDBJ databases">
        <authorList>
            <person name="de Groot N.N."/>
        </authorList>
    </citation>
    <scope>NUCLEOTIDE SEQUENCE [LARGE SCALE GENOMIC DNA]</scope>
    <source>
        <strain evidence="12 13">U95</strain>
    </source>
</reference>
<proteinExistence type="inferred from homology"/>
<keyword evidence="3" id="KW-0378">Hydrolase</keyword>
<dbReference type="GO" id="GO:0009002">
    <property type="term" value="F:serine-type D-Ala-D-Ala carboxypeptidase activity"/>
    <property type="evidence" value="ECO:0007669"/>
    <property type="project" value="InterPro"/>
</dbReference>
<feature type="binding site" evidence="8">
    <location>
        <position position="244"/>
    </location>
    <ligand>
        <name>substrate</name>
    </ligand>
</feature>